<dbReference type="EMBL" id="JADING010000064">
    <property type="protein sequence ID" value="MBO8414293.1"/>
    <property type="molecule type" value="Genomic_DNA"/>
</dbReference>
<dbReference type="Proteomes" id="UP000823629">
    <property type="component" value="Unassembled WGS sequence"/>
</dbReference>
<keyword evidence="1" id="KW-1133">Transmembrane helix</keyword>
<gene>
    <name evidence="2" type="ORF">IAC78_02300</name>
</gene>
<evidence type="ECO:0000256" key="1">
    <source>
        <dbReference type="SAM" id="Phobius"/>
    </source>
</evidence>
<sequence>MYKWFNSQSRLVQIILLIIPVVNWVVEIGVRWGKFFRCHGPIALILAILTIPGGIIIGWLDVVWCLLFHNLFLAS</sequence>
<accession>A0A9D9GR26</accession>
<protein>
    <submittedName>
        <fullName evidence="2">Uncharacterized protein</fullName>
    </submittedName>
</protein>
<comment type="caution">
    <text evidence="2">The sequence shown here is derived from an EMBL/GenBank/DDBJ whole genome shotgun (WGS) entry which is preliminary data.</text>
</comment>
<proteinExistence type="predicted"/>
<keyword evidence="1" id="KW-0812">Transmembrane</keyword>
<name>A0A9D9GR26_9BACL</name>
<evidence type="ECO:0000313" key="2">
    <source>
        <dbReference type="EMBL" id="MBO8414293.1"/>
    </source>
</evidence>
<feature type="transmembrane region" description="Helical" evidence="1">
    <location>
        <begin position="42"/>
        <end position="69"/>
    </location>
</feature>
<evidence type="ECO:0000313" key="3">
    <source>
        <dbReference type="Proteomes" id="UP000823629"/>
    </source>
</evidence>
<reference evidence="2" key="1">
    <citation type="submission" date="2020-10" db="EMBL/GenBank/DDBJ databases">
        <authorList>
            <person name="Gilroy R."/>
        </authorList>
    </citation>
    <scope>NUCLEOTIDE SEQUENCE</scope>
    <source>
        <strain evidence="2">1748</strain>
    </source>
</reference>
<feature type="transmembrane region" description="Helical" evidence="1">
    <location>
        <begin position="12"/>
        <end position="30"/>
    </location>
</feature>
<dbReference type="AlphaFoldDB" id="A0A9D9GR26"/>
<organism evidence="2 3">
    <name type="scientific">Candidatus Scatoplasma merdavium</name>
    <dbReference type="NCBI Taxonomy" id="2840932"/>
    <lineage>
        <taxon>Bacteria</taxon>
        <taxon>Bacillati</taxon>
        <taxon>Bacillota</taxon>
        <taxon>Bacilli</taxon>
        <taxon>Bacillales</taxon>
        <taxon>Candidatus Scatoplasma</taxon>
    </lineage>
</organism>
<reference evidence="2" key="2">
    <citation type="journal article" date="2021" name="PeerJ">
        <title>Extensive microbial diversity within the chicken gut microbiome revealed by metagenomics and culture.</title>
        <authorList>
            <person name="Gilroy R."/>
            <person name="Ravi A."/>
            <person name="Getino M."/>
            <person name="Pursley I."/>
            <person name="Horton D.L."/>
            <person name="Alikhan N.F."/>
            <person name="Baker D."/>
            <person name="Gharbi K."/>
            <person name="Hall N."/>
            <person name="Watson M."/>
            <person name="Adriaenssens E.M."/>
            <person name="Foster-Nyarko E."/>
            <person name="Jarju S."/>
            <person name="Secka A."/>
            <person name="Antonio M."/>
            <person name="Oren A."/>
            <person name="Chaudhuri R.R."/>
            <person name="La Ragione R."/>
            <person name="Hildebrand F."/>
            <person name="Pallen M.J."/>
        </authorList>
    </citation>
    <scope>NUCLEOTIDE SEQUENCE</scope>
    <source>
        <strain evidence="2">1748</strain>
    </source>
</reference>
<keyword evidence="1" id="KW-0472">Membrane</keyword>